<dbReference type="GO" id="GO:0006950">
    <property type="term" value="P:response to stress"/>
    <property type="evidence" value="ECO:0007669"/>
    <property type="project" value="UniProtKB-ARBA"/>
</dbReference>
<feature type="coiled-coil region" evidence="1">
    <location>
        <begin position="155"/>
        <end position="182"/>
    </location>
</feature>
<reference evidence="3 4" key="1">
    <citation type="submission" date="2019-03" db="EMBL/GenBank/DDBJ databases">
        <title>Genomic analyses of the natural microbiome of Caenorhabditis elegans.</title>
        <authorList>
            <person name="Samuel B."/>
        </authorList>
    </citation>
    <scope>NUCLEOTIDE SEQUENCE [LARGE SCALE GENOMIC DNA]</scope>
    <source>
        <strain evidence="3 4">JUb89</strain>
    </source>
</reference>
<dbReference type="Proteomes" id="UP000294963">
    <property type="component" value="Unassembled WGS sequence"/>
</dbReference>
<dbReference type="CDD" id="cd11528">
    <property type="entry name" value="NTP-PPase_MazG_Nterm"/>
    <property type="match status" value="1"/>
</dbReference>
<dbReference type="InterPro" id="IPR011551">
    <property type="entry name" value="NTP_PyrPHydrolase_MazG"/>
</dbReference>
<dbReference type="Pfam" id="PF03819">
    <property type="entry name" value="MazG"/>
    <property type="match status" value="2"/>
</dbReference>
<comment type="caution">
    <text evidence="3">The sequence shown here is derived from an EMBL/GenBank/DDBJ whole genome shotgun (WGS) entry which is preliminary data.</text>
</comment>
<sequence length="257" mass="29265">MHIEQLLKIMQQLREQCPWDQAQTPQSLTGYAIEEAYEVAEAVHSGDAQHVREELGDLLLQVVFQSQMYQEQGAFGFDDVVQTLSEKLIRRHPHVFEPEQFKALSAEQVSHLWQEIKQQECQGKAPKRLDAIKPGPALLQAQAIQKNTAKIGFDFADVEGAYAKFEEELAEFKQACEHQNSDEMLDELGDCLFSLINVGRKLDLCAETALLSTIGKVKNRFAYIEDQAQLQNKDIQSMSLQEMDQLWDQAKLALRSK</sequence>
<dbReference type="Gene3D" id="1.10.287.1080">
    <property type="entry name" value="MazG-like"/>
    <property type="match status" value="2"/>
</dbReference>
<dbReference type="GO" id="GO:0046047">
    <property type="term" value="P:TTP catabolic process"/>
    <property type="evidence" value="ECO:0007669"/>
    <property type="project" value="TreeGrafter"/>
</dbReference>
<feature type="domain" description="NTP pyrophosphohydrolase MazG-like" evidence="2">
    <location>
        <begin position="165"/>
        <end position="220"/>
    </location>
</feature>
<accession>A0A4R1XWS5</accession>
<keyword evidence="4" id="KW-1185">Reference proteome</keyword>
<gene>
    <name evidence="3" type="ORF">EC844_11145</name>
</gene>
<dbReference type="GO" id="GO:0046076">
    <property type="term" value="P:dTTP catabolic process"/>
    <property type="evidence" value="ECO:0007669"/>
    <property type="project" value="TreeGrafter"/>
</dbReference>
<dbReference type="GO" id="GO:0046081">
    <property type="term" value="P:dUTP catabolic process"/>
    <property type="evidence" value="ECO:0007669"/>
    <property type="project" value="TreeGrafter"/>
</dbReference>
<name>A0A4R1XWS5_ACICA</name>
<dbReference type="InterPro" id="IPR004518">
    <property type="entry name" value="MazG-like_dom"/>
</dbReference>
<feature type="domain" description="NTP pyrophosphohydrolase MazG-like" evidence="2">
    <location>
        <begin position="23"/>
        <end position="96"/>
    </location>
</feature>
<dbReference type="GO" id="GO:0046052">
    <property type="term" value="P:UTP catabolic process"/>
    <property type="evidence" value="ECO:0007669"/>
    <property type="project" value="TreeGrafter"/>
</dbReference>
<dbReference type="CDD" id="cd11529">
    <property type="entry name" value="NTP-PPase_MazG_Cterm"/>
    <property type="match status" value="1"/>
</dbReference>
<evidence type="ECO:0000313" key="4">
    <source>
        <dbReference type="Proteomes" id="UP000294963"/>
    </source>
</evidence>
<proteinExistence type="predicted"/>
<evidence type="ECO:0000313" key="3">
    <source>
        <dbReference type="EMBL" id="TCM66755.1"/>
    </source>
</evidence>
<dbReference type="EMBL" id="SLVJ01000011">
    <property type="protein sequence ID" value="TCM66755.1"/>
    <property type="molecule type" value="Genomic_DNA"/>
</dbReference>
<dbReference type="GO" id="GO:0047429">
    <property type="term" value="F:nucleoside triphosphate diphosphatase activity"/>
    <property type="evidence" value="ECO:0007669"/>
    <property type="project" value="InterPro"/>
</dbReference>
<evidence type="ECO:0000256" key="1">
    <source>
        <dbReference type="SAM" id="Coils"/>
    </source>
</evidence>
<dbReference type="AlphaFoldDB" id="A0A4R1XWS5"/>
<dbReference type="OrthoDB" id="9808939at2"/>
<dbReference type="FunFam" id="1.10.287.1080:FF:000001">
    <property type="entry name" value="Nucleoside triphosphate pyrophosphohydrolase"/>
    <property type="match status" value="1"/>
</dbReference>
<dbReference type="SUPFAM" id="SSF101386">
    <property type="entry name" value="all-alpha NTP pyrophosphatases"/>
    <property type="match status" value="2"/>
</dbReference>
<evidence type="ECO:0000259" key="2">
    <source>
        <dbReference type="Pfam" id="PF03819"/>
    </source>
</evidence>
<dbReference type="InterPro" id="IPR048011">
    <property type="entry name" value="NTP-PPase_MazG-like_C"/>
</dbReference>
<dbReference type="NCBIfam" id="NF007113">
    <property type="entry name" value="PRK09562.1"/>
    <property type="match status" value="1"/>
</dbReference>
<protein>
    <submittedName>
        <fullName evidence="3">MazG family protein</fullName>
    </submittedName>
</protein>
<dbReference type="PANTHER" id="PTHR30522">
    <property type="entry name" value="NUCLEOSIDE TRIPHOSPHATE PYROPHOSPHOHYDROLASE"/>
    <property type="match status" value="1"/>
</dbReference>
<dbReference type="NCBIfam" id="TIGR00444">
    <property type="entry name" value="mazG"/>
    <property type="match status" value="1"/>
</dbReference>
<keyword evidence="1" id="KW-0175">Coiled coil</keyword>
<dbReference type="InterPro" id="IPR048015">
    <property type="entry name" value="NTP-PPase_MazG-like_N"/>
</dbReference>
<dbReference type="GO" id="GO:0006203">
    <property type="term" value="P:dGTP catabolic process"/>
    <property type="evidence" value="ECO:0007669"/>
    <property type="project" value="TreeGrafter"/>
</dbReference>
<organism evidence="3 4">
    <name type="scientific">Acinetobacter calcoaceticus</name>
    <dbReference type="NCBI Taxonomy" id="471"/>
    <lineage>
        <taxon>Bacteria</taxon>
        <taxon>Pseudomonadati</taxon>
        <taxon>Pseudomonadota</taxon>
        <taxon>Gammaproteobacteria</taxon>
        <taxon>Moraxellales</taxon>
        <taxon>Moraxellaceae</taxon>
        <taxon>Acinetobacter</taxon>
        <taxon>Acinetobacter calcoaceticus/baumannii complex</taxon>
    </lineage>
</organism>
<dbReference type="GO" id="GO:0046061">
    <property type="term" value="P:dATP catabolic process"/>
    <property type="evidence" value="ECO:0007669"/>
    <property type="project" value="TreeGrafter"/>
</dbReference>
<dbReference type="PANTHER" id="PTHR30522:SF0">
    <property type="entry name" value="NUCLEOSIDE TRIPHOSPHATE PYROPHOSPHOHYDROLASE"/>
    <property type="match status" value="1"/>
</dbReference>